<dbReference type="Proteomes" id="UP000244334">
    <property type="component" value="Unassembled WGS sequence"/>
</dbReference>
<accession>A0A328TV58</accession>
<name>A0A328TV58_9GAMM</name>
<reference evidence="1" key="1">
    <citation type="submission" date="2018-04" db="EMBL/GenBank/DDBJ databases">
        <title>Genomes of the Obligate Erwinia dacicola and Facultative Enterobacter sp. OLF Endosymbionts of the Olive Fruit fly, Bactrocera oleae.</title>
        <authorList>
            <person name="Estes A.M."/>
            <person name="Hearn D.J."/>
            <person name="Agarwal S."/>
            <person name="Pierson E.A."/>
            <person name="Dunning-Hotopp J.C."/>
        </authorList>
    </citation>
    <scope>NUCLEOTIDE SEQUENCE [LARGE SCALE GENOMIC DNA]</scope>
    <source>
        <strain evidence="1">Oroville</strain>
    </source>
</reference>
<gene>
    <name evidence="1" type="ORF">ACZ87_00172</name>
</gene>
<dbReference type="AlphaFoldDB" id="A0A328TV58"/>
<organism evidence="1 2">
    <name type="scientific">Candidatus Erwinia dacicola</name>
    <dbReference type="NCBI Taxonomy" id="252393"/>
    <lineage>
        <taxon>Bacteria</taxon>
        <taxon>Pseudomonadati</taxon>
        <taxon>Pseudomonadota</taxon>
        <taxon>Gammaproteobacteria</taxon>
        <taxon>Enterobacterales</taxon>
        <taxon>Erwiniaceae</taxon>
        <taxon>Erwinia</taxon>
    </lineage>
</organism>
<evidence type="ECO:0000313" key="2">
    <source>
        <dbReference type="Proteomes" id="UP000244334"/>
    </source>
</evidence>
<keyword evidence="2" id="KW-1185">Reference proteome</keyword>
<protein>
    <submittedName>
        <fullName evidence="1">Uncharacterized protein</fullName>
    </submittedName>
</protein>
<evidence type="ECO:0000313" key="1">
    <source>
        <dbReference type="EMBL" id="RAP73001.1"/>
    </source>
</evidence>
<comment type="caution">
    <text evidence="1">The sequence shown here is derived from an EMBL/GenBank/DDBJ whole genome shotgun (WGS) entry which is preliminary data.</text>
</comment>
<proteinExistence type="predicted"/>
<sequence>MGKDYNVNSTKSALAKMECIGEVINSGVWRNPLYTLNTDFKPKEVIRKEKMVTYRRNPEKPKPQDGNGIFTICRRKSRIYKWIDLPLQAVRQ</sequence>
<dbReference type="EMBL" id="LJAM02000006">
    <property type="protein sequence ID" value="RAP73001.1"/>
    <property type="molecule type" value="Genomic_DNA"/>
</dbReference>